<evidence type="ECO:0000313" key="3">
    <source>
        <dbReference type="Proteomes" id="UP000663829"/>
    </source>
</evidence>
<comment type="caution">
    <text evidence="1">The sequence shown here is derived from an EMBL/GenBank/DDBJ whole genome shotgun (WGS) entry which is preliminary data.</text>
</comment>
<organism evidence="1 3">
    <name type="scientific">Didymodactylos carnosus</name>
    <dbReference type="NCBI Taxonomy" id="1234261"/>
    <lineage>
        <taxon>Eukaryota</taxon>
        <taxon>Metazoa</taxon>
        <taxon>Spiralia</taxon>
        <taxon>Gnathifera</taxon>
        <taxon>Rotifera</taxon>
        <taxon>Eurotatoria</taxon>
        <taxon>Bdelloidea</taxon>
        <taxon>Philodinida</taxon>
        <taxon>Philodinidae</taxon>
        <taxon>Didymodactylos</taxon>
    </lineage>
</organism>
<gene>
    <name evidence="1" type="ORF">GPM918_LOCUS29460</name>
    <name evidence="2" type="ORF">SRO942_LOCUS30042</name>
</gene>
<dbReference type="AlphaFoldDB" id="A0A815F3F3"/>
<accession>A0A815F3F3</accession>
<sequence length="178" mass="20048">QAQLLQQKVLRWRQRLLPPALPLLSLRKTVTFDDLPVTTVYPALPSSLYDNLLWTNGHYLWATLTQFPTSGYPILLTSGNQTGWYQGNSMLTIQSITNCTTFTFNSVLMIAGWTATLTTSIIGYYNTTRLYNQTLTLTKTTKYLFTPNWSGINKITMFTAGTPTTDDVGIENLVITYS</sequence>
<name>A0A815F3F3_9BILA</name>
<dbReference type="EMBL" id="CAJOBC010047510">
    <property type="protein sequence ID" value="CAF4166254.1"/>
    <property type="molecule type" value="Genomic_DNA"/>
</dbReference>
<dbReference type="Proteomes" id="UP000663829">
    <property type="component" value="Unassembled WGS sequence"/>
</dbReference>
<evidence type="ECO:0000313" key="2">
    <source>
        <dbReference type="EMBL" id="CAF4166254.1"/>
    </source>
</evidence>
<dbReference type="Proteomes" id="UP000681722">
    <property type="component" value="Unassembled WGS sequence"/>
</dbReference>
<protein>
    <submittedName>
        <fullName evidence="1">Uncharacterized protein</fullName>
    </submittedName>
</protein>
<keyword evidence="3" id="KW-1185">Reference proteome</keyword>
<reference evidence="1" key="1">
    <citation type="submission" date="2021-02" db="EMBL/GenBank/DDBJ databases">
        <authorList>
            <person name="Nowell W R."/>
        </authorList>
    </citation>
    <scope>NUCLEOTIDE SEQUENCE</scope>
</reference>
<feature type="non-terminal residue" evidence="1">
    <location>
        <position position="1"/>
    </location>
</feature>
<evidence type="ECO:0000313" key="1">
    <source>
        <dbReference type="EMBL" id="CAF1320746.1"/>
    </source>
</evidence>
<proteinExistence type="predicted"/>
<dbReference type="EMBL" id="CAJNOQ010013389">
    <property type="protein sequence ID" value="CAF1320746.1"/>
    <property type="molecule type" value="Genomic_DNA"/>
</dbReference>